<accession>A0A1Y2SNF8</accession>
<dbReference type="RefSeq" id="WP_086112465.1">
    <property type="nucleotide sequence ID" value="NZ_CAWNHF010000013.1"/>
</dbReference>
<dbReference type="EMBL" id="MUBK01000011">
    <property type="protein sequence ID" value="OTA20209.1"/>
    <property type="molecule type" value="Genomic_DNA"/>
</dbReference>
<comment type="caution">
    <text evidence="1">The sequence shown here is derived from an EMBL/GenBank/DDBJ whole genome shotgun (WGS) entry which is preliminary data.</text>
</comment>
<dbReference type="STRING" id="40578.Xbed_01684"/>
<protein>
    <recommendedName>
        <fullName evidence="3">Fimbrial protein</fullName>
    </recommendedName>
</protein>
<dbReference type="Proteomes" id="UP000194204">
    <property type="component" value="Unassembled WGS sequence"/>
</dbReference>
<dbReference type="GO" id="GO:0007155">
    <property type="term" value="P:cell adhesion"/>
    <property type="evidence" value="ECO:0007669"/>
    <property type="project" value="InterPro"/>
</dbReference>
<sequence length="341" mass="37292">MKRMGFLIFIFIWGPVYGGDWGYYVSSGTVNATATYTGSASQYATLKIEMDFPGQFLGREAWFNGICHSGHKVNSTAVLNLKKEIELNINGKTVPAIGMLGKYEVRLSQSIGPVHERKDFVSFWTVDMYPVSDCGKNGSEGYFINRFSGKNSVSYKINDNIPAGSYTGSVNIGKLNAYREPDPQTHREQYGISLYYGADIEVNYTINITNSCSSTPSDIVELRHRNLTTTNFDGDIAKSTIRLTCEYPANISLSLEDDSKATGKGSGNKIELPIKTNKNGVESLLTVEGNNLKYDAGKNKSVLAVGPNGEELNLSSLLKKTANNVTPGEYSGNAVLKIAFD</sequence>
<organism evidence="1 2">
    <name type="scientific">Xenorhabdus beddingii</name>
    <dbReference type="NCBI Taxonomy" id="40578"/>
    <lineage>
        <taxon>Bacteria</taxon>
        <taxon>Pseudomonadati</taxon>
        <taxon>Pseudomonadota</taxon>
        <taxon>Gammaproteobacteria</taxon>
        <taxon>Enterobacterales</taxon>
        <taxon>Morganellaceae</taxon>
        <taxon>Xenorhabdus</taxon>
    </lineage>
</organism>
<dbReference type="OrthoDB" id="7110968at2"/>
<keyword evidence="2" id="KW-1185">Reference proteome</keyword>
<evidence type="ECO:0008006" key="3">
    <source>
        <dbReference type="Google" id="ProtNLM"/>
    </source>
</evidence>
<dbReference type="AlphaFoldDB" id="A0A1Y2SNF8"/>
<name>A0A1Y2SNF8_9GAMM</name>
<evidence type="ECO:0000313" key="2">
    <source>
        <dbReference type="Proteomes" id="UP000194204"/>
    </source>
</evidence>
<gene>
    <name evidence="1" type="ORF">Xbed_01684</name>
</gene>
<reference evidence="1 2" key="1">
    <citation type="submission" date="2017-01" db="EMBL/GenBank/DDBJ databases">
        <title>Deconstructing symbiosis and pathogenesis requirements using a combined genomic-metabolomic approach.</title>
        <authorList>
            <person name="Tobias N.J."/>
            <person name="Wolff H."/>
            <person name="Djahanschiri B."/>
            <person name="Ebersberger I."/>
            <person name="Bode H.B."/>
        </authorList>
    </citation>
    <scope>NUCLEOTIDE SEQUENCE [LARGE SCALE GENOMIC DNA]</scope>
    <source>
        <strain evidence="1 2">DSM 4764</strain>
    </source>
</reference>
<dbReference type="InterPro" id="IPR036937">
    <property type="entry name" value="Adhesion_dom_fimbrial_sf"/>
</dbReference>
<evidence type="ECO:0000313" key="1">
    <source>
        <dbReference type="EMBL" id="OTA20209.1"/>
    </source>
</evidence>
<dbReference type="Gene3D" id="2.60.40.1090">
    <property type="entry name" value="Fimbrial-type adhesion domain"/>
    <property type="match status" value="1"/>
</dbReference>
<proteinExistence type="predicted"/>
<dbReference type="GO" id="GO:0009289">
    <property type="term" value="C:pilus"/>
    <property type="evidence" value="ECO:0007669"/>
    <property type="project" value="InterPro"/>
</dbReference>